<dbReference type="PANTHER" id="PTHR22600">
    <property type="entry name" value="BETA-HEXOSAMINIDASE"/>
    <property type="match status" value="1"/>
</dbReference>
<dbReference type="PRINTS" id="PR00738">
    <property type="entry name" value="GLHYDRLASE20"/>
</dbReference>
<feature type="domain" description="Glycoside hydrolase family 20 catalytic" evidence="6">
    <location>
        <begin position="167"/>
        <end position="509"/>
    </location>
</feature>
<evidence type="ECO:0000256" key="2">
    <source>
        <dbReference type="ARBA" id="ARBA00006285"/>
    </source>
</evidence>
<dbReference type="InterPro" id="IPR029018">
    <property type="entry name" value="Hex-like_dom2"/>
</dbReference>
<gene>
    <name evidence="8" type="ORF">ACFSYS_04000</name>
</gene>
<dbReference type="InterPro" id="IPR015882">
    <property type="entry name" value="HEX_bac_N"/>
</dbReference>
<dbReference type="InterPro" id="IPR017853">
    <property type="entry name" value="GH"/>
</dbReference>
<dbReference type="PROSITE" id="PS51257">
    <property type="entry name" value="PROKAR_LIPOPROTEIN"/>
    <property type="match status" value="1"/>
</dbReference>
<evidence type="ECO:0000256" key="4">
    <source>
        <dbReference type="ARBA" id="ARBA00022801"/>
    </source>
</evidence>
<keyword evidence="4" id="KW-0378">Hydrolase</keyword>
<reference evidence="9" key="1">
    <citation type="journal article" date="2019" name="Int. J. Syst. Evol. Microbiol.">
        <title>The Global Catalogue of Microorganisms (GCM) 10K type strain sequencing project: providing services to taxonomists for standard genome sequencing and annotation.</title>
        <authorList>
            <consortium name="The Broad Institute Genomics Platform"/>
            <consortium name="The Broad Institute Genome Sequencing Center for Infectious Disease"/>
            <person name="Wu L."/>
            <person name="Ma J."/>
        </authorList>
    </citation>
    <scope>NUCLEOTIDE SEQUENCE [LARGE SCALE GENOMIC DNA]</scope>
    <source>
        <strain evidence="9">KCTC 52925</strain>
    </source>
</reference>
<protein>
    <recommendedName>
        <fullName evidence="3">beta-N-acetylhexosaminidase</fullName>
        <ecNumber evidence="3">3.2.1.52</ecNumber>
    </recommendedName>
</protein>
<organism evidence="8 9">
    <name type="scientific">Christiangramia antarctica</name>
    <dbReference type="NCBI Taxonomy" id="2058158"/>
    <lineage>
        <taxon>Bacteria</taxon>
        <taxon>Pseudomonadati</taxon>
        <taxon>Bacteroidota</taxon>
        <taxon>Flavobacteriia</taxon>
        <taxon>Flavobacteriales</taxon>
        <taxon>Flavobacteriaceae</taxon>
        <taxon>Christiangramia</taxon>
    </lineage>
</organism>
<name>A0ABW5X0X9_9FLAO</name>
<evidence type="ECO:0000256" key="3">
    <source>
        <dbReference type="ARBA" id="ARBA00012663"/>
    </source>
</evidence>
<keyword evidence="5" id="KW-0326">Glycosidase</keyword>
<proteinExistence type="inferred from homology"/>
<dbReference type="EMBL" id="JBHUOJ010000008">
    <property type="protein sequence ID" value="MFD2832437.1"/>
    <property type="molecule type" value="Genomic_DNA"/>
</dbReference>
<evidence type="ECO:0000256" key="1">
    <source>
        <dbReference type="ARBA" id="ARBA00001231"/>
    </source>
</evidence>
<evidence type="ECO:0000259" key="7">
    <source>
        <dbReference type="Pfam" id="PF02838"/>
    </source>
</evidence>
<dbReference type="Pfam" id="PF00728">
    <property type="entry name" value="Glyco_hydro_20"/>
    <property type="match status" value="1"/>
</dbReference>
<dbReference type="SUPFAM" id="SSF55545">
    <property type="entry name" value="beta-N-acetylhexosaminidase-like domain"/>
    <property type="match status" value="1"/>
</dbReference>
<evidence type="ECO:0000256" key="5">
    <source>
        <dbReference type="ARBA" id="ARBA00023295"/>
    </source>
</evidence>
<dbReference type="CDD" id="cd06563">
    <property type="entry name" value="GH20_chitobiase-like"/>
    <property type="match status" value="1"/>
</dbReference>
<dbReference type="EC" id="3.2.1.52" evidence="3"/>
<dbReference type="Gene3D" id="3.30.379.10">
    <property type="entry name" value="Chitobiase/beta-hexosaminidase domain 2-like"/>
    <property type="match status" value="1"/>
</dbReference>
<dbReference type="RefSeq" id="WP_251741922.1">
    <property type="nucleotide sequence ID" value="NZ_JBHUOJ010000008.1"/>
</dbReference>
<evidence type="ECO:0000313" key="8">
    <source>
        <dbReference type="EMBL" id="MFD2832437.1"/>
    </source>
</evidence>
<comment type="catalytic activity">
    <reaction evidence="1">
        <text>Hydrolysis of terminal non-reducing N-acetyl-D-hexosamine residues in N-acetyl-beta-D-hexosaminides.</text>
        <dbReference type="EC" id="3.2.1.52"/>
    </reaction>
</comment>
<dbReference type="PANTHER" id="PTHR22600:SF57">
    <property type="entry name" value="BETA-N-ACETYLHEXOSAMINIDASE"/>
    <property type="match status" value="1"/>
</dbReference>
<evidence type="ECO:0000259" key="6">
    <source>
        <dbReference type="Pfam" id="PF00728"/>
    </source>
</evidence>
<dbReference type="Gene3D" id="3.20.20.80">
    <property type="entry name" value="Glycosidases"/>
    <property type="match status" value="1"/>
</dbReference>
<dbReference type="Proteomes" id="UP001597438">
    <property type="component" value="Unassembled WGS sequence"/>
</dbReference>
<feature type="domain" description="Beta-hexosaminidase bacterial type N-terminal" evidence="7">
    <location>
        <begin position="36"/>
        <end position="164"/>
    </location>
</feature>
<dbReference type="InterPro" id="IPR025705">
    <property type="entry name" value="Beta_hexosaminidase_sua/sub"/>
</dbReference>
<dbReference type="InterPro" id="IPR015883">
    <property type="entry name" value="Glyco_hydro_20_cat"/>
</dbReference>
<evidence type="ECO:0000313" key="9">
    <source>
        <dbReference type="Proteomes" id="UP001597438"/>
    </source>
</evidence>
<comment type="similarity">
    <text evidence="2">Belongs to the glycosyl hydrolase 20 family.</text>
</comment>
<dbReference type="SUPFAM" id="SSF51445">
    <property type="entry name" value="(Trans)glycosidases"/>
    <property type="match status" value="1"/>
</dbReference>
<sequence length="559" mass="63627">MKKFLGFLFLTIALTSCDNSKSYEQYKIIENSDINYPIIPLPAKMEMANGRFLIDENTRIYAAASLQSEADFLAEILSTASGASISNITEEDSATHGIYLKIDANIQNEEGYKLDVAYDKIEISGKNPKGVFYGIQSLRMLMPPKSENEAVADLSIPAVVIEDAPRYPYRGMHLDVGRHMFPVEFIKKYINLIALHKMNRFHWHLTEDQGWRIEIKKYPKLTEVGSVRKGTMVEKNWDENDGEEYGGFYTQEEVKEIVAYAQSKHIVVIPEIEMPGHALAALAAYPELGNDTGPYEVATKWGVFNQIYAPKEETFKFLEDVLTEVMELFPSKYIHIGGDEAPKKEWKESAQAQEVIKREGLKDEHELQSYFIQRIEKFLNKNGRQIIGWDEILEGGLAPNATVMSWRGMDGGIDAAKQGHDVIMTPGSHLYLDHYQADPETEPLAIGGLTTVKKTYSFEPTPEELSEEEAKHILGAQGNVWTEYMKTSDYVEYMVLPRMSALAEVVWTPREKRDWADFKSRLKKLSERYDTLDYNYAKHVFEEDETLVEKDTITSGAGE</sequence>
<accession>A0ABW5X0X9</accession>
<dbReference type="Pfam" id="PF02838">
    <property type="entry name" value="Glyco_hydro_20b"/>
    <property type="match status" value="1"/>
</dbReference>
<comment type="caution">
    <text evidence="8">The sequence shown here is derived from an EMBL/GenBank/DDBJ whole genome shotgun (WGS) entry which is preliminary data.</text>
</comment>
<keyword evidence="9" id="KW-1185">Reference proteome</keyword>